<dbReference type="EMBL" id="JBHRZH010000023">
    <property type="protein sequence ID" value="MFC3764422.1"/>
    <property type="molecule type" value="Genomic_DNA"/>
</dbReference>
<evidence type="ECO:0000313" key="3">
    <source>
        <dbReference type="Proteomes" id="UP001595699"/>
    </source>
</evidence>
<feature type="chain" id="PRO_5046831040" evidence="1">
    <location>
        <begin position="26"/>
        <end position="299"/>
    </location>
</feature>
<name>A0ABV7YHK4_9ACTN</name>
<keyword evidence="3" id="KW-1185">Reference proteome</keyword>
<sequence length="299" mass="32806">MLKRKLAGVVLAVAGLLSVGLPAQAATTAIPTADQAQAPSADSPDATAINYLVRYATVGSRHRVTTSSLTYPGVFPERGGLWGLYAKQVANTKPLFECRAGASDHFVSLTKTCEGHSRLATLGYIFKGKPTQASVLLYRCSVRNKADHFVSVLANCEGQKTEGQLGYALRPVNYIALNRFNNGPDHWITSFPITGSYKREGSWFIALNKVAKTVPIYSCKSHGGGKYDHFLSRHSNCEGKTKIKHEGYLYTYKAGSTFAPLYRCILPTGDRFESGKSDCEKAKGVKREGLLGWVRWKMW</sequence>
<proteinExistence type="predicted"/>
<gene>
    <name evidence="2" type="ORF">ACFOUW_26540</name>
</gene>
<accession>A0ABV7YHK4</accession>
<evidence type="ECO:0000256" key="1">
    <source>
        <dbReference type="SAM" id="SignalP"/>
    </source>
</evidence>
<comment type="caution">
    <text evidence="2">The sequence shown here is derived from an EMBL/GenBank/DDBJ whole genome shotgun (WGS) entry which is preliminary data.</text>
</comment>
<organism evidence="2 3">
    <name type="scientific">Tenggerimyces flavus</name>
    <dbReference type="NCBI Taxonomy" id="1708749"/>
    <lineage>
        <taxon>Bacteria</taxon>
        <taxon>Bacillati</taxon>
        <taxon>Actinomycetota</taxon>
        <taxon>Actinomycetes</taxon>
        <taxon>Propionibacteriales</taxon>
        <taxon>Nocardioidaceae</taxon>
        <taxon>Tenggerimyces</taxon>
    </lineage>
</organism>
<keyword evidence="1" id="KW-0732">Signal</keyword>
<feature type="signal peptide" evidence="1">
    <location>
        <begin position="1"/>
        <end position="25"/>
    </location>
</feature>
<dbReference type="Proteomes" id="UP001595699">
    <property type="component" value="Unassembled WGS sequence"/>
</dbReference>
<dbReference type="RefSeq" id="WP_205115484.1">
    <property type="nucleotide sequence ID" value="NZ_JAFBCM010000001.1"/>
</dbReference>
<protein>
    <submittedName>
        <fullName evidence="2">Uncharacterized protein</fullName>
    </submittedName>
</protein>
<evidence type="ECO:0000313" key="2">
    <source>
        <dbReference type="EMBL" id="MFC3764422.1"/>
    </source>
</evidence>
<reference evidence="3" key="1">
    <citation type="journal article" date="2019" name="Int. J. Syst. Evol. Microbiol.">
        <title>The Global Catalogue of Microorganisms (GCM) 10K type strain sequencing project: providing services to taxonomists for standard genome sequencing and annotation.</title>
        <authorList>
            <consortium name="The Broad Institute Genomics Platform"/>
            <consortium name="The Broad Institute Genome Sequencing Center for Infectious Disease"/>
            <person name="Wu L."/>
            <person name="Ma J."/>
        </authorList>
    </citation>
    <scope>NUCLEOTIDE SEQUENCE [LARGE SCALE GENOMIC DNA]</scope>
    <source>
        <strain evidence="3">CGMCC 4.7241</strain>
    </source>
</reference>